<keyword evidence="2" id="KW-1185">Reference proteome</keyword>
<evidence type="ECO:0000313" key="2">
    <source>
        <dbReference type="Proteomes" id="UP000023152"/>
    </source>
</evidence>
<name>X6NIU1_RETFI</name>
<proteinExistence type="predicted"/>
<dbReference type="AlphaFoldDB" id="X6NIU1"/>
<evidence type="ECO:0000313" key="1">
    <source>
        <dbReference type="EMBL" id="ETO25871.1"/>
    </source>
</evidence>
<comment type="caution">
    <text evidence="1">The sequence shown here is derived from an EMBL/GenBank/DDBJ whole genome shotgun (WGS) entry which is preliminary data.</text>
</comment>
<sequence length="170" mass="20029">MLQHHGLLRQAYRFYNHCITLFSRLEKEQNSFSLENDSFDAKQILQNIQRHFIPSNLRLTVKTWQSKTHLNIVKKKAICLQCERECYKLPPNASREIFDNGFATLIWCQTCGHGGHVECMNEWYDECKLNHLNHVCMMTRCQHFCNPILLRVNLVELEDRSGLSTGPMFQ</sequence>
<dbReference type="EMBL" id="ASPP01008235">
    <property type="protein sequence ID" value="ETO25871.1"/>
    <property type="molecule type" value="Genomic_DNA"/>
</dbReference>
<dbReference type="OrthoDB" id="341486at2759"/>
<protein>
    <submittedName>
        <fullName evidence="1">Uncharacterized protein</fullName>
    </submittedName>
</protein>
<organism evidence="1 2">
    <name type="scientific">Reticulomyxa filosa</name>
    <dbReference type="NCBI Taxonomy" id="46433"/>
    <lineage>
        <taxon>Eukaryota</taxon>
        <taxon>Sar</taxon>
        <taxon>Rhizaria</taxon>
        <taxon>Retaria</taxon>
        <taxon>Foraminifera</taxon>
        <taxon>Monothalamids</taxon>
        <taxon>Reticulomyxidae</taxon>
        <taxon>Reticulomyxa</taxon>
    </lineage>
</organism>
<reference evidence="1 2" key="1">
    <citation type="journal article" date="2013" name="Curr. Biol.">
        <title>The Genome of the Foraminiferan Reticulomyxa filosa.</title>
        <authorList>
            <person name="Glockner G."/>
            <person name="Hulsmann N."/>
            <person name="Schleicher M."/>
            <person name="Noegel A.A."/>
            <person name="Eichinger L."/>
            <person name="Gallinger C."/>
            <person name="Pawlowski J."/>
            <person name="Sierra R."/>
            <person name="Euteneuer U."/>
            <person name="Pillet L."/>
            <person name="Moustafa A."/>
            <person name="Platzer M."/>
            <person name="Groth M."/>
            <person name="Szafranski K."/>
            <person name="Schliwa M."/>
        </authorList>
    </citation>
    <scope>NUCLEOTIDE SEQUENCE [LARGE SCALE GENOMIC DNA]</scope>
</reference>
<gene>
    <name evidence="1" type="ORF">RFI_11266</name>
</gene>
<accession>X6NIU1</accession>
<dbReference type="Proteomes" id="UP000023152">
    <property type="component" value="Unassembled WGS sequence"/>
</dbReference>